<comment type="cofactor">
    <cofactor evidence="1 8">
        <name>FAD</name>
        <dbReference type="ChEBI" id="CHEBI:57692"/>
    </cofactor>
</comment>
<dbReference type="GO" id="GO:0071949">
    <property type="term" value="F:FAD binding"/>
    <property type="evidence" value="ECO:0007669"/>
    <property type="project" value="TreeGrafter"/>
</dbReference>
<dbReference type="GO" id="GO:0009086">
    <property type="term" value="P:methionine biosynthetic process"/>
    <property type="evidence" value="ECO:0007669"/>
    <property type="project" value="TreeGrafter"/>
</dbReference>
<dbReference type="PANTHER" id="PTHR45754:SF3">
    <property type="entry name" value="METHYLENETETRAHYDROFOLATE REDUCTASE (NADPH)"/>
    <property type="match status" value="1"/>
</dbReference>
<evidence type="ECO:0000256" key="2">
    <source>
        <dbReference type="ARBA" id="ARBA00004777"/>
    </source>
</evidence>
<organism evidence="9 10">
    <name type="scientific">Peptidiphaga gingivicola</name>
    <dbReference type="NCBI Taxonomy" id="2741497"/>
    <lineage>
        <taxon>Bacteria</taxon>
        <taxon>Bacillati</taxon>
        <taxon>Actinomycetota</taxon>
        <taxon>Actinomycetes</taxon>
        <taxon>Actinomycetales</taxon>
        <taxon>Actinomycetaceae</taxon>
        <taxon>Peptidiphaga</taxon>
    </lineage>
</organism>
<dbReference type="InterPro" id="IPR029041">
    <property type="entry name" value="FAD-linked_oxidoreductase-like"/>
</dbReference>
<accession>A0A179B2H1</accession>
<dbReference type="PANTHER" id="PTHR45754">
    <property type="entry name" value="METHYLENETETRAHYDROFOLATE REDUCTASE"/>
    <property type="match status" value="1"/>
</dbReference>
<keyword evidence="4 8" id="KW-0285">Flavoprotein</keyword>
<comment type="similarity">
    <text evidence="3 8">Belongs to the methylenetetrahydrofolate reductase family.</text>
</comment>
<sequence>MPPRRPENTPAFWTMIDRLLAVQPDFVSVTYGAGGKNRFSARDIVTRLSRDTPVNPIAHLTCVGTSVRTVESVIEDYLDADVRTFLALRGDPPADDPDWRPPPGGVSSATELVALIRSVETRRCAANGSAALRAAVSPLTISVAAFPSGNPAAGTNPEQEVERLLLKQAAGASFAITQLFWDAQTYISFVDKARQAGVYIPILAGLLVPSNLRRLSRTCDLTGITPPDSLVERLRAADNAEAASLCGVAEAARIAREVLESGAPGLHLYTYNKPEPALALLEQIGLVEPAESVEPSAGVKPSES</sequence>
<evidence type="ECO:0000256" key="5">
    <source>
        <dbReference type="ARBA" id="ARBA00022827"/>
    </source>
</evidence>
<evidence type="ECO:0000256" key="1">
    <source>
        <dbReference type="ARBA" id="ARBA00001974"/>
    </source>
</evidence>
<dbReference type="SUPFAM" id="SSF51730">
    <property type="entry name" value="FAD-linked oxidoreductase"/>
    <property type="match status" value="1"/>
</dbReference>
<evidence type="ECO:0000256" key="3">
    <source>
        <dbReference type="ARBA" id="ARBA00006743"/>
    </source>
</evidence>
<comment type="catalytic activity">
    <reaction evidence="7">
        <text>(6S)-5-methyl-5,6,7,8-tetrahydrofolate + NAD(+) = (6R)-5,10-methylene-5,6,7,8-tetrahydrofolate + NADH + H(+)</text>
        <dbReference type="Rhea" id="RHEA:19821"/>
        <dbReference type="ChEBI" id="CHEBI:15378"/>
        <dbReference type="ChEBI" id="CHEBI:15636"/>
        <dbReference type="ChEBI" id="CHEBI:18608"/>
        <dbReference type="ChEBI" id="CHEBI:57540"/>
        <dbReference type="ChEBI" id="CHEBI:57945"/>
        <dbReference type="EC" id="1.5.1.54"/>
    </reaction>
    <physiologicalReaction direction="right-to-left" evidence="7">
        <dbReference type="Rhea" id="RHEA:19823"/>
    </physiologicalReaction>
</comment>
<evidence type="ECO:0000256" key="6">
    <source>
        <dbReference type="ARBA" id="ARBA00023002"/>
    </source>
</evidence>
<dbReference type="OrthoDB" id="9812555at2"/>
<dbReference type="STRING" id="1823756.A4H34_08005"/>
<dbReference type="Proteomes" id="UP000078368">
    <property type="component" value="Unassembled WGS sequence"/>
</dbReference>
<keyword evidence="5 8" id="KW-0274">FAD</keyword>
<gene>
    <name evidence="9" type="ORF">A4H34_08005</name>
</gene>
<dbReference type="GO" id="GO:0106312">
    <property type="term" value="F:methylenetetrahydrofolate reductase (NADH) activity"/>
    <property type="evidence" value="ECO:0007669"/>
    <property type="project" value="UniProtKB-EC"/>
</dbReference>
<dbReference type="UniPathway" id="UPA00193"/>
<keyword evidence="10" id="KW-1185">Reference proteome</keyword>
<keyword evidence="6 8" id="KW-0560">Oxidoreductase</keyword>
<reference evidence="9 10" key="1">
    <citation type="submission" date="2016-04" db="EMBL/GenBank/DDBJ databases">
        <title>Peptidophaga gingivicola gen. nov., sp. nov., isolated from human subgingival plaque.</title>
        <authorList>
            <person name="Beall C.J."/>
            <person name="Mokrzan E.M."/>
            <person name="Griffen A.L."/>
            <person name="Leys E.J."/>
        </authorList>
    </citation>
    <scope>NUCLEOTIDE SEQUENCE [LARGE SCALE GENOMIC DNA]</scope>
    <source>
        <strain evidence="9 10">BA112</strain>
    </source>
</reference>
<dbReference type="AlphaFoldDB" id="A0A179B2H1"/>
<evidence type="ECO:0000256" key="8">
    <source>
        <dbReference type="RuleBase" id="RU003862"/>
    </source>
</evidence>
<dbReference type="GO" id="GO:0035999">
    <property type="term" value="P:tetrahydrofolate interconversion"/>
    <property type="evidence" value="ECO:0007669"/>
    <property type="project" value="UniProtKB-UniPathway"/>
</dbReference>
<dbReference type="GO" id="GO:0005829">
    <property type="term" value="C:cytosol"/>
    <property type="evidence" value="ECO:0007669"/>
    <property type="project" value="TreeGrafter"/>
</dbReference>
<proteinExistence type="inferred from homology"/>
<comment type="pathway">
    <text evidence="2 8">One-carbon metabolism; tetrahydrofolate interconversion.</text>
</comment>
<evidence type="ECO:0000256" key="4">
    <source>
        <dbReference type="ARBA" id="ARBA00022630"/>
    </source>
</evidence>
<comment type="caution">
    <text evidence="9">The sequence shown here is derived from an EMBL/GenBank/DDBJ whole genome shotgun (WGS) entry which is preliminary data.</text>
</comment>
<evidence type="ECO:0000313" key="9">
    <source>
        <dbReference type="EMBL" id="OAP85539.1"/>
    </source>
</evidence>
<protein>
    <recommendedName>
        <fullName evidence="8">Methylenetetrahydrofolate reductase</fullName>
    </recommendedName>
</protein>
<dbReference type="EMBL" id="LVZK01000002">
    <property type="protein sequence ID" value="OAP85539.1"/>
    <property type="molecule type" value="Genomic_DNA"/>
</dbReference>
<dbReference type="Gene3D" id="3.20.20.220">
    <property type="match status" value="1"/>
</dbReference>
<dbReference type="CDD" id="cd00537">
    <property type="entry name" value="MTHFR"/>
    <property type="match status" value="1"/>
</dbReference>
<evidence type="ECO:0000313" key="10">
    <source>
        <dbReference type="Proteomes" id="UP000078368"/>
    </source>
</evidence>
<dbReference type="Pfam" id="PF02219">
    <property type="entry name" value="MTHFR"/>
    <property type="match status" value="1"/>
</dbReference>
<name>A0A179B2H1_9ACTO</name>
<evidence type="ECO:0000256" key="7">
    <source>
        <dbReference type="ARBA" id="ARBA00048628"/>
    </source>
</evidence>
<dbReference type="InterPro" id="IPR003171">
    <property type="entry name" value="Mehydrof_redctse-like"/>
</dbReference>